<reference evidence="1 2" key="1">
    <citation type="journal article" date="2022" name="Nat. Genet.">
        <title>Improved pea reference genome and pan-genome highlight genomic features and evolutionary characteristics.</title>
        <authorList>
            <person name="Yang T."/>
            <person name="Liu R."/>
            <person name="Luo Y."/>
            <person name="Hu S."/>
            <person name="Wang D."/>
            <person name="Wang C."/>
            <person name="Pandey M.K."/>
            <person name="Ge S."/>
            <person name="Xu Q."/>
            <person name="Li N."/>
            <person name="Li G."/>
            <person name="Huang Y."/>
            <person name="Saxena R.K."/>
            <person name="Ji Y."/>
            <person name="Li M."/>
            <person name="Yan X."/>
            <person name="He Y."/>
            <person name="Liu Y."/>
            <person name="Wang X."/>
            <person name="Xiang C."/>
            <person name="Varshney R.K."/>
            <person name="Ding H."/>
            <person name="Gao S."/>
            <person name="Zong X."/>
        </authorList>
    </citation>
    <scope>NUCLEOTIDE SEQUENCE [LARGE SCALE GENOMIC DNA]</scope>
    <source>
        <strain evidence="1 2">cv. Zhongwan 6</strain>
    </source>
</reference>
<organism evidence="1 2">
    <name type="scientific">Pisum sativum</name>
    <name type="common">Garden pea</name>
    <name type="synonym">Lathyrus oleraceus</name>
    <dbReference type="NCBI Taxonomy" id="3888"/>
    <lineage>
        <taxon>Eukaryota</taxon>
        <taxon>Viridiplantae</taxon>
        <taxon>Streptophyta</taxon>
        <taxon>Embryophyta</taxon>
        <taxon>Tracheophyta</taxon>
        <taxon>Spermatophyta</taxon>
        <taxon>Magnoliopsida</taxon>
        <taxon>eudicotyledons</taxon>
        <taxon>Gunneridae</taxon>
        <taxon>Pentapetalae</taxon>
        <taxon>rosids</taxon>
        <taxon>fabids</taxon>
        <taxon>Fabales</taxon>
        <taxon>Fabaceae</taxon>
        <taxon>Papilionoideae</taxon>
        <taxon>50 kb inversion clade</taxon>
        <taxon>NPAAA clade</taxon>
        <taxon>Hologalegina</taxon>
        <taxon>IRL clade</taxon>
        <taxon>Fabeae</taxon>
        <taxon>Lathyrus</taxon>
    </lineage>
</organism>
<evidence type="ECO:0000313" key="1">
    <source>
        <dbReference type="EMBL" id="KAI5408540.1"/>
    </source>
</evidence>
<accession>A0A9D4WVQ3</accession>
<name>A0A9D4WVQ3_PEA</name>
<evidence type="ECO:0000313" key="2">
    <source>
        <dbReference type="Proteomes" id="UP001058974"/>
    </source>
</evidence>
<dbReference type="Proteomes" id="UP001058974">
    <property type="component" value="Chromosome 5"/>
</dbReference>
<dbReference type="EMBL" id="JAMSHJ010000005">
    <property type="protein sequence ID" value="KAI5408540.1"/>
    <property type="molecule type" value="Genomic_DNA"/>
</dbReference>
<gene>
    <name evidence="1" type="ORF">KIW84_054404</name>
</gene>
<proteinExistence type="predicted"/>
<dbReference type="Gramene" id="Psat05G0440400-T1">
    <property type="protein sequence ID" value="KAI5408540.1"/>
    <property type="gene ID" value="KIW84_054404"/>
</dbReference>
<dbReference type="AlphaFoldDB" id="A0A9D4WVQ3"/>
<keyword evidence="2" id="KW-1185">Reference proteome</keyword>
<sequence>MRETENKSGRGLKDPAVHELKLHSLDKFAVDTLRADSCTDWSAKWAVGRSEGIITFWKFGLIELISSFIGKGFMGIHVNWRGINLNKSKLYGVHLDDHLMGATSSFLTCQIDKLPFVFLGIPVGGNHRCRVMW</sequence>
<protein>
    <submittedName>
        <fullName evidence="1">Uncharacterized protein</fullName>
    </submittedName>
</protein>
<comment type="caution">
    <text evidence="1">The sequence shown here is derived from an EMBL/GenBank/DDBJ whole genome shotgun (WGS) entry which is preliminary data.</text>
</comment>